<proteinExistence type="predicted"/>
<dbReference type="EMBL" id="EQ987768">
    <property type="protein sequence ID" value="EEF23115.1"/>
    <property type="molecule type" value="Genomic_DNA"/>
</dbReference>
<keyword evidence="3" id="KW-0548">Nucleotidyltransferase</keyword>
<evidence type="ECO:0000256" key="1">
    <source>
        <dbReference type="ARBA" id="ARBA00022679"/>
    </source>
</evidence>
<dbReference type="InParanoid" id="B9TLZ9"/>
<dbReference type="GO" id="GO:0009012">
    <property type="term" value="F:aminoglycoside 3''-adenylyltransferase activity"/>
    <property type="evidence" value="ECO:0007669"/>
    <property type="project" value="UniProtKB-EC"/>
</dbReference>
<feature type="domain" description="Adenylyltransferase AadA C-terminal" evidence="2">
    <location>
        <begin position="188"/>
        <end position="273"/>
    </location>
</feature>
<dbReference type="AlphaFoldDB" id="B9TLZ9"/>
<dbReference type="SUPFAM" id="SSF81301">
    <property type="entry name" value="Nucleotidyltransferase"/>
    <property type="match status" value="1"/>
</dbReference>
<feature type="non-terminal residue" evidence="3">
    <location>
        <position position="273"/>
    </location>
</feature>
<organism evidence="3 4">
    <name type="scientific">Ricinus communis</name>
    <name type="common">Castor bean</name>
    <dbReference type="NCBI Taxonomy" id="3988"/>
    <lineage>
        <taxon>Eukaryota</taxon>
        <taxon>Viridiplantae</taxon>
        <taxon>Streptophyta</taxon>
        <taxon>Embryophyta</taxon>
        <taxon>Tracheophyta</taxon>
        <taxon>Spermatophyta</taxon>
        <taxon>Magnoliopsida</taxon>
        <taxon>eudicotyledons</taxon>
        <taxon>Gunneridae</taxon>
        <taxon>Pentapetalae</taxon>
        <taxon>rosids</taxon>
        <taxon>fabids</taxon>
        <taxon>Malpighiales</taxon>
        <taxon>Euphorbiaceae</taxon>
        <taxon>Acalyphoideae</taxon>
        <taxon>Acalypheae</taxon>
        <taxon>Ricinus</taxon>
    </lineage>
</organism>
<accession>B9TLZ9</accession>
<sequence>INAPWFDDYEDEELELGLQKRLFDRYIRMIAIGDCMRTATSEIPAEARAALAIAKEVFGDHLQAVYLHGSAVAGGLRPQSDVDVLAIIDLPMTDSMRKRLLARLLATSGRHPVRPGASRCIELMVFLKDHLSAPLFPACSEFVYGEWLRDDFEAGGIPEPLCDPDITLVLAQARQQALTLFGPALDDLLVEIPPGDIGRAIREALPALLANLYGDERNVLLTLARMWRTAATGEFVSKDIAAEWVMPRLSEHVARTTMQLARNAYLGEIQDDW</sequence>
<dbReference type="InterPro" id="IPR025184">
    <property type="entry name" value="AadA_C"/>
</dbReference>
<name>B9TLZ9_RICCO</name>
<dbReference type="NCBIfam" id="NF010309">
    <property type="entry name" value="PRK13746.1"/>
    <property type="match status" value="1"/>
</dbReference>
<dbReference type="Proteomes" id="UP000008311">
    <property type="component" value="Unassembled WGS sequence"/>
</dbReference>
<reference evidence="4" key="1">
    <citation type="journal article" date="2010" name="Nat. Biotechnol.">
        <title>Draft genome sequence of the oilseed species Ricinus communis.</title>
        <authorList>
            <person name="Chan A.P."/>
            <person name="Crabtree J."/>
            <person name="Zhao Q."/>
            <person name="Lorenzi H."/>
            <person name="Orvis J."/>
            <person name="Puiu D."/>
            <person name="Melake-Berhan A."/>
            <person name="Jones K.M."/>
            <person name="Redman J."/>
            <person name="Chen G."/>
            <person name="Cahoon E.B."/>
            <person name="Gedil M."/>
            <person name="Stanke M."/>
            <person name="Haas B.J."/>
            <person name="Wortman J.R."/>
            <person name="Fraser-Liggett C.M."/>
            <person name="Ravel J."/>
            <person name="Rabinowicz P.D."/>
        </authorList>
    </citation>
    <scope>NUCLEOTIDE SEQUENCE [LARGE SCALE GENOMIC DNA]</scope>
    <source>
        <strain evidence="4">cv. Hale</strain>
    </source>
</reference>
<protein>
    <submittedName>
        <fullName evidence="3">Streptomycin 3''-adenylyltransferase, putative</fullName>
        <ecNumber evidence="3">2.7.7.47</ecNumber>
    </submittedName>
</protein>
<keyword evidence="4" id="KW-1185">Reference proteome</keyword>
<evidence type="ECO:0000313" key="4">
    <source>
        <dbReference type="Proteomes" id="UP000008311"/>
    </source>
</evidence>
<evidence type="ECO:0000313" key="3">
    <source>
        <dbReference type="EMBL" id="EEF23115.1"/>
    </source>
</evidence>
<dbReference type="Gene3D" id="3.30.460.10">
    <property type="entry name" value="Beta Polymerase, domain 2"/>
    <property type="match status" value="1"/>
</dbReference>
<keyword evidence="1 3" id="KW-0808">Transferase</keyword>
<dbReference type="CDD" id="cd05403">
    <property type="entry name" value="NT_KNTase_like"/>
    <property type="match status" value="1"/>
</dbReference>
<dbReference type="Pfam" id="PF13427">
    <property type="entry name" value="AadA_C"/>
    <property type="match status" value="1"/>
</dbReference>
<dbReference type="EC" id="2.7.7.47" evidence="3"/>
<gene>
    <name evidence="3" type="ORF">RCOM_2128130</name>
</gene>
<feature type="non-terminal residue" evidence="3">
    <location>
        <position position="1"/>
    </location>
</feature>
<evidence type="ECO:0000259" key="2">
    <source>
        <dbReference type="Pfam" id="PF13427"/>
    </source>
</evidence>
<dbReference type="InterPro" id="IPR043519">
    <property type="entry name" value="NT_sf"/>
</dbReference>